<dbReference type="AlphaFoldDB" id="A0A7J8WWQ2"/>
<sequence>AELECDNVLLVDVLWNGLAAISSIAEISNKVADQLTKMDEDRINCLVTLEDPPLSMRDLLEKDMYNSSMDE</sequence>
<comment type="caution">
    <text evidence="1">The sequence shown here is derived from an EMBL/GenBank/DDBJ whole genome shotgun (WGS) entry which is preliminary data.</text>
</comment>
<reference evidence="1 2" key="1">
    <citation type="journal article" date="2019" name="Genome Biol. Evol.">
        <title>Insights into the evolution of the New World diploid cottons (Gossypium, subgenus Houzingenia) based on genome sequencing.</title>
        <authorList>
            <person name="Grover C.E."/>
            <person name="Arick M.A. 2nd"/>
            <person name="Thrash A."/>
            <person name="Conover J.L."/>
            <person name="Sanders W.S."/>
            <person name="Peterson D.G."/>
            <person name="Frelichowski J.E."/>
            <person name="Scheffler J.A."/>
            <person name="Scheffler B.E."/>
            <person name="Wendel J.F."/>
        </authorList>
    </citation>
    <scope>NUCLEOTIDE SEQUENCE [LARGE SCALE GENOMIC DNA]</scope>
    <source>
        <strain evidence="1">185</strain>
        <tissue evidence="1">Leaf</tissue>
    </source>
</reference>
<accession>A0A7J8WWQ2</accession>
<proteinExistence type="predicted"/>
<name>A0A7J8WWQ2_GOSAI</name>
<evidence type="ECO:0000313" key="1">
    <source>
        <dbReference type="EMBL" id="MBA0679458.1"/>
    </source>
</evidence>
<organism evidence="1 2">
    <name type="scientific">Gossypium aridum</name>
    <name type="common">American cotton</name>
    <name type="synonym">Erioxylum aridum</name>
    <dbReference type="NCBI Taxonomy" id="34290"/>
    <lineage>
        <taxon>Eukaryota</taxon>
        <taxon>Viridiplantae</taxon>
        <taxon>Streptophyta</taxon>
        <taxon>Embryophyta</taxon>
        <taxon>Tracheophyta</taxon>
        <taxon>Spermatophyta</taxon>
        <taxon>Magnoliopsida</taxon>
        <taxon>eudicotyledons</taxon>
        <taxon>Gunneridae</taxon>
        <taxon>Pentapetalae</taxon>
        <taxon>rosids</taxon>
        <taxon>malvids</taxon>
        <taxon>Malvales</taxon>
        <taxon>Malvaceae</taxon>
        <taxon>Malvoideae</taxon>
        <taxon>Gossypium</taxon>
    </lineage>
</organism>
<gene>
    <name evidence="1" type="ORF">Goari_011224</name>
</gene>
<dbReference type="Proteomes" id="UP000593577">
    <property type="component" value="Unassembled WGS sequence"/>
</dbReference>
<feature type="non-terminal residue" evidence="1">
    <location>
        <position position="71"/>
    </location>
</feature>
<keyword evidence="2" id="KW-1185">Reference proteome</keyword>
<protein>
    <submittedName>
        <fullName evidence="1">Uncharacterized protein</fullName>
    </submittedName>
</protein>
<feature type="non-terminal residue" evidence="1">
    <location>
        <position position="1"/>
    </location>
</feature>
<dbReference type="EMBL" id="JABFAA010000004">
    <property type="protein sequence ID" value="MBA0679458.1"/>
    <property type="molecule type" value="Genomic_DNA"/>
</dbReference>
<evidence type="ECO:0000313" key="2">
    <source>
        <dbReference type="Proteomes" id="UP000593577"/>
    </source>
</evidence>